<evidence type="ECO:0000256" key="1">
    <source>
        <dbReference type="SAM" id="MobiDB-lite"/>
    </source>
</evidence>
<comment type="caution">
    <text evidence="2">The sequence shown here is derived from an EMBL/GenBank/DDBJ whole genome shotgun (WGS) entry which is preliminary data.</text>
</comment>
<dbReference type="Proteomes" id="UP000780801">
    <property type="component" value="Unassembled WGS sequence"/>
</dbReference>
<proteinExistence type="predicted"/>
<dbReference type="EMBL" id="JAABOA010006710">
    <property type="protein sequence ID" value="KAF9555521.1"/>
    <property type="molecule type" value="Genomic_DNA"/>
</dbReference>
<organism evidence="2 3">
    <name type="scientific">Lunasporangiospora selenospora</name>
    <dbReference type="NCBI Taxonomy" id="979761"/>
    <lineage>
        <taxon>Eukaryota</taxon>
        <taxon>Fungi</taxon>
        <taxon>Fungi incertae sedis</taxon>
        <taxon>Mucoromycota</taxon>
        <taxon>Mortierellomycotina</taxon>
        <taxon>Mortierellomycetes</taxon>
        <taxon>Mortierellales</taxon>
        <taxon>Mortierellaceae</taxon>
        <taxon>Lunasporangiospora</taxon>
    </lineage>
</organism>
<dbReference type="AlphaFoldDB" id="A0A9P6K8Q6"/>
<feature type="region of interest" description="Disordered" evidence="1">
    <location>
        <begin position="100"/>
        <end position="156"/>
    </location>
</feature>
<feature type="compositionally biased region" description="Acidic residues" evidence="1">
    <location>
        <begin position="111"/>
        <end position="142"/>
    </location>
</feature>
<protein>
    <submittedName>
        <fullName evidence="2">Uncharacterized protein</fullName>
    </submittedName>
</protein>
<gene>
    <name evidence="2" type="ORF">BGW38_009250</name>
</gene>
<accession>A0A9P6K8Q6</accession>
<keyword evidence="3" id="KW-1185">Reference proteome</keyword>
<sequence>MQHRFQSPSQRPPQLWDEEPEAIEMDEYQRQQMETIESKMKKQTLIQEHVWGLYAIRMHHLKRLRKKELIQMDFFLRREDPEVSIKEDLEDMIAALKKKEEEKAKELDGTPAEEEEGQEEEDQEEEEEDQEAEEVDEADEEVQAPTEPVAEEVKID</sequence>
<evidence type="ECO:0000313" key="3">
    <source>
        <dbReference type="Proteomes" id="UP000780801"/>
    </source>
</evidence>
<reference evidence="2" key="1">
    <citation type="journal article" date="2020" name="Fungal Divers.">
        <title>Resolving the Mortierellaceae phylogeny through synthesis of multi-gene phylogenetics and phylogenomics.</title>
        <authorList>
            <person name="Vandepol N."/>
            <person name="Liber J."/>
            <person name="Desiro A."/>
            <person name="Na H."/>
            <person name="Kennedy M."/>
            <person name="Barry K."/>
            <person name="Grigoriev I.V."/>
            <person name="Miller A.N."/>
            <person name="O'Donnell K."/>
            <person name="Stajich J.E."/>
            <person name="Bonito G."/>
        </authorList>
    </citation>
    <scope>NUCLEOTIDE SEQUENCE</scope>
    <source>
        <strain evidence="2">KOD1015</strain>
    </source>
</reference>
<name>A0A9P6K8Q6_9FUNG</name>
<evidence type="ECO:0000313" key="2">
    <source>
        <dbReference type="EMBL" id="KAF9555521.1"/>
    </source>
</evidence>